<protein>
    <submittedName>
        <fullName evidence="2">Helix-turn-helix domain-containing protein</fullName>
    </submittedName>
</protein>
<evidence type="ECO:0000313" key="3">
    <source>
        <dbReference type="Proteomes" id="UP001180754"/>
    </source>
</evidence>
<dbReference type="Pfam" id="PF13556">
    <property type="entry name" value="HTH_30"/>
    <property type="match status" value="1"/>
</dbReference>
<comment type="caution">
    <text evidence="2">The sequence shown here is derived from an EMBL/GenBank/DDBJ whole genome shotgun (WGS) entry which is preliminary data.</text>
</comment>
<gene>
    <name evidence="2" type="ORF">RND15_30495</name>
</gene>
<evidence type="ECO:0000313" key="2">
    <source>
        <dbReference type="EMBL" id="MDT0547001.1"/>
    </source>
</evidence>
<feature type="domain" description="PucR C-terminal helix-turn-helix" evidence="1">
    <location>
        <begin position="481"/>
        <end position="536"/>
    </location>
</feature>
<dbReference type="InterPro" id="IPR042070">
    <property type="entry name" value="PucR_C-HTH_sf"/>
</dbReference>
<name>A0ABU2XNB5_9ACTN</name>
<keyword evidence="3" id="KW-1185">Reference proteome</keyword>
<dbReference type="InterPro" id="IPR051448">
    <property type="entry name" value="CdaR-like_regulators"/>
</dbReference>
<dbReference type="EMBL" id="JAVRFD010000017">
    <property type="protein sequence ID" value="MDT0547001.1"/>
    <property type="molecule type" value="Genomic_DNA"/>
</dbReference>
<organism evidence="2 3">
    <name type="scientific">Streptomyces lonegramiae</name>
    <dbReference type="NCBI Taxonomy" id="3075524"/>
    <lineage>
        <taxon>Bacteria</taxon>
        <taxon>Bacillati</taxon>
        <taxon>Actinomycetota</taxon>
        <taxon>Actinomycetes</taxon>
        <taxon>Kitasatosporales</taxon>
        <taxon>Streptomycetaceae</taxon>
        <taxon>Streptomyces</taxon>
    </lineage>
</organism>
<dbReference type="PANTHER" id="PTHR33744">
    <property type="entry name" value="CARBOHYDRATE DIACID REGULATOR"/>
    <property type="match status" value="1"/>
</dbReference>
<accession>A0ABU2XNB5</accession>
<proteinExistence type="predicted"/>
<sequence length="543" mass="57033">MDQRTSQSGTREIRACSLAQLLDVLGQSVLRLLTAPAGLSAPVTEALVHDVHTPLPRTPDGLLLAVGVRPAEPEAHELVRAAGAAGLAALVVKEYGGTAAALADAAEAHGVALLAVDEDVSWHHLHLLIASTLNAPRTVAGTAGGAALGDLFSLANALAAAIGGATAIEDPRQRIFAYSTLPDQPVDEDRRQGILGLQVPDGPENSAQYRMLYRGPGVCRLPAVGDGLPRLAVAVRAGGETLGSIWVVDTGTLAKDAEEVLAQGASMAALHLLQARAAEELVRRQHGDLLRRVLDGGASAALVAPQLGLREDDPVRVVAFALAGDLSVPSGEQAALRLVELVRLQCEARYGQHACVLVGGIVYALLPVPDERSEGRQRGLAADIARQAGHALRVPVVAGLGGVVRGLAEATASRVDADLVLRILTGGGRPDGPAAATVAELRSKVTLLRLGELLADRPQLAEGPWRRVLAHDAEHGTEYARTYLAYLDAGCDMARAARLLAVHPNTCRYRLRQAQAQLGIDVEDPDERLVLWLHLRTLARTTP</sequence>
<dbReference type="RefSeq" id="WP_311727504.1">
    <property type="nucleotide sequence ID" value="NZ_JAVRFD010000017.1"/>
</dbReference>
<dbReference type="Proteomes" id="UP001180754">
    <property type="component" value="Unassembled WGS sequence"/>
</dbReference>
<dbReference type="Gene3D" id="1.10.10.2840">
    <property type="entry name" value="PucR C-terminal helix-turn-helix domain"/>
    <property type="match status" value="1"/>
</dbReference>
<dbReference type="InterPro" id="IPR025736">
    <property type="entry name" value="PucR_C-HTH_dom"/>
</dbReference>
<reference evidence="2" key="1">
    <citation type="submission" date="2024-05" db="EMBL/GenBank/DDBJ databases">
        <title>30 novel species of actinomycetes from the DSMZ collection.</title>
        <authorList>
            <person name="Nouioui I."/>
        </authorList>
    </citation>
    <scope>NUCLEOTIDE SEQUENCE</scope>
    <source>
        <strain evidence="2">DSM 41529</strain>
    </source>
</reference>
<dbReference type="PANTHER" id="PTHR33744:SF17">
    <property type="entry name" value="CONSERVED PROTEIN"/>
    <property type="match status" value="1"/>
</dbReference>
<evidence type="ECO:0000259" key="1">
    <source>
        <dbReference type="Pfam" id="PF13556"/>
    </source>
</evidence>